<dbReference type="InterPro" id="IPR029052">
    <property type="entry name" value="Metallo-depent_PP-like"/>
</dbReference>
<organism evidence="2 3">
    <name type="scientific">Rhizobium leguminosarum bv. viciae</name>
    <dbReference type="NCBI Taxonomy" id="387"/>
    <lineage>
        <taxon>Bacteria</taxon>
        <taxon>Pseudomonadati</taxon>
        <taxon>Pseudomonadota</taxon>
        <taxon>Alphaproteobacteria</taxon>
        <taxon>Hyphomicrobiales</taxon>
        <taxon>Rhizobiaceae</taxon>
        <taxon>Rhizobium/Agrobacterium group</taxon>
        <taxon>Rhizobium</taxon>
    </lineage>
</organism>
<evidence type="ECO:0000259" key="1">
    <source>
        <dbReference type="Pfam" id="PF00149"/>
    </source>
</evidence>
<feature type="domain" description="Calcineurin-like phosphoesterase" evidence="1">
    <location>
        <begin position="1"/>
        <end position="221"/>
    </location>
</feature>
<dbReference type="Pfam" id="PF00149">
    <property type="entry name" value="Metallophos"/>
    <property type="match status" value="1"/>
</dbReference>
<dbReference type="RefSeq" id="WP_018481138.1">
    <property type="nucleotide sequence ID" value="NZ_SJLU01000032.1"/>
</dbReference>
<dbReference type="PANTHER" id="PTHR37844:SF2">
    <property type="entry name" value="SER_THR PROTEIN PHOSPHATASE SUPERFAMILY (AFU_ORTHOLOGUE AFUA_1G14840)"/>
    <property type="match status" value="1"/>
</dbReference>
<dbReference type="GO" id="GO:0016787">
    <property type="term" value="F:hydrolase activity"/>
    <property type="evidence" value="ECO:0007669"/>
    <property type="project" value="InterPro"/>
</dbReference>
<dbReference type="EMBL" id="SJLU01000032">
    <property type="protein sequence ID" value="TBX85243.1"/>
    <property type="molecule type" value="Genomic_DNA"/>
</dbReference>
<gene>
    <name evidence="2" type="ORF">E0H31_35060</name>
</gene>
<evidence type="ECO:0000313" key="3">
    <source>
        <dbReference type="Proteomes" id="UP000291866"/>
    </source>
</evidence>
<dbReference type="PANTHER" id="PTHR37844">
    <property type="entry name" value="SER/THR PROTEIN PHOSPHATASE SUPERFAMILY (AFU_ORTHOLOGUE AFUA_1G14840)"/>
    <property type="match status" value="1"/>
</dbReference>
<accession>A0A8G2MMU6</accession>
<reference evidence="2 3" key="1">
    <citation type="submission" date="2019-02" db="EMBL/GenBank/DDBJ databases">
        <title>The competitiveness to form nodules shapes the capacities of Rhizobium leguminosarum sv viciae communities to promote symbiosis with specific hosts.</title>
        <authorList>
            <person name="Boivin S."/>
            <person name="Lepetit M."/>
        </authorList>
    </citation>
    <scope>NUCLEOTIDE SEQUENCE [LARGE SCALE GENOMIC DNA]</scope>
    <source>
        <strain evidence="2 3">SPF4F3</strain>
    </source>
</reference>
<name>A0A8G2MMU6_RHILV</name>
<dbReference type="SUPFAM" id="SSF56300">
    <property type="entry name" value="Metallo-dependent phosphatases"/>
    <property type="match status" value="1"/>
</dbReference>
<sequence length="269" mass="30652">MKAWIFSDLHLEVNPTSPIKAIPEADVCICAGDIFTKGLKRSIKYLGDQVSPHMPVLFVPGNHEYWGSSLVEGLEEGELEAAKYPNVHILHRAFVHFGGFRFAGATFWSDLNLFNSIEMAMHHAKEGMNDFRRIMLSKKPFKRFSVRNSMQLHWEENAFLQNVLWHESPMPLVVITHHAPSILSVSPEFIDDPIAPMFASRFEQHIIKYQPRLWVHGHLHNRSDYMIQNTRVVCNPYGYVSEKETLDFDPALVVDLAARASNASGMNAP</sequence>
<dbReference type="AlphaFoldDB" id="A0A8G2MMU6"/>
<protein>
    <recommendedName>
        <fullName evidence="1">Calcineurin-like phosphoesterase domain-containing protein</fullName>
    </recommendedName>
</protein>
<dbReference type="Proteomes" id="UP000291866">
    <property type="component" value="Unassembled WGS sequence"/>
</dbReference>
<comment type="caution">
    <text evidence="2">The sequence shown here is derived from an EMBL/GenBank/DDBJ whole genome shotgun (WGS) entry which is preliminary data.</text>
</comment>
<dbReference type="InterPro" id="IPR004843">
    <property type="entry name" value="Calcineurin-like_PHP"/>
</dbReference>
<evidence type="ECO:0000313" key="2">
    <source>
        <dbReference type="EMBL" id="TBX85243.1"/>
    </source>
</evidence>
<dbReference type="Gene3D" id="3.60.21.10">
    <property type="match status" value="1"/>
</dbReference>
<proteinExistence type="predicted"/>